<name>A0A9N9HPU8_9GLOM</name>
<reference evidence="2" key="1">
    <citation type="submission" date="2021-06" db="EMBL/GenBank/DDBJ databases">
        <authorList>
            <person name="Kallberg Y."/>
            <person name="Tangrot J."/>
            <person name="Rosling A."/>
        </authorList>
    </citation>
    <scope>NUCLEOTIDE SEQUENCE</scope>
    <source>
        <strain evidence="2">MA453B</strain>
    </source>
</reference>
<sequence>NLNTSRDSKAIPTVVSITNPKIVESQHIEPVLAKDHTQGAAGLYYFKTRLEWRILAERYERGSYTNNRLYKENSAAGPINQKKRKEREEAVGSSIMEAKRKREEVGLLGDKERKSKVNNSFRQRISGNTVKMAEEPATQNPKENKTYGQFRPQ</sequence>
<evidence type="ECO:0000313" key="3">
    <source>
        <dbReference type="Proteomes" id="UP000789405"/>
    </source>
</evidence>
<comment type="caution">
    <text evidence="2">The sequence shown here is derived from an EMBL/GenBank/DDBJ whole genome shotgun (WGS) entry which is preliminary data.</text>
</comment>
<dbReference type="AlphaFoldDB" id="A0A9N9HPU8"/>
<feature type="compositionally biased region" description="Basic and acidic residues" evidence="1">
    <location>
        <begin position="97"/>
        <end position="115"/>
    </location>
</feature>
<dbReference type="Proteomes" id="UP000789405">
    <property type="component" value="Unassembled WGS sequence"/>
</dbReference>
<keyword evidence="3" id="KW-1185">Reference proteome</keyword>
<dbReference type="EMBL" id="CAJVPY010008738">
    <property type="protein sequence ID" value="CAG8700102.1"/>
    <property type="molecule type" value="Genomic_DNA"/>
</dbReference>
<evidence type="ECO:0000256" key="1">
    <source>
        <dbReference type="SAM" id="MobiDB-lite"/>
    </source>
</evidence>
<gene>
    <name evidence="2" type="ORF">DERYTH_LOCUS12931</name>
</gene>
<feature type="non-terminal residue" evidence="2">
    <location>
        <position position="153"/>
    </location>
</feature>
<feature type="compositionally biased region" description="Polar residues" evidence="1">
    <location>
        <begin position="117"/>
        <end position="129"/>
    </location>
</feature>
<feature type="region of interest" description="Disordered" evidence="1">
    <location>
        <begin position="74"/>
        <end position="153"/>
    </location>
</feature>
<evidence type="ECO:0000313" key="2">
    <source>
        <dbReference type="EMBL" id="CAG8700102.1"/>
    </source>
</evidence>
<accession>A0A9N9HPU8</accession>
<organism evidence="2 3">
    <name type="scientific">Dentiscutata erythropus</name>
    <dbReference type="NCBI Taxonomy" id="1348616"/>
    <lineage>
        <taxon>Eukaryota</taxon>
        <taxon>Fungi</taxon>
        <taxon>Fungi incertae sedis</taxon>
        <taxon>Mucoromycota</taxon>
        <taxon>Glomeromycotina</taxon>
        <taxon>Glomeromycetes</taxon>
        <taxon>Diversisporales</taxon>
        <taxon>Gigasporaceae</taxon>
        <taxon>Dentiscutata</taxon>
    </lineage>
</organism>
<protein>
    <submittedName>
        <fullName evidence="2">12442_t:CDS:1</fullName>
    </submittedName>
</protein>
<proteinExistence type="predicted"/>